<dbReference type="CDD" id="cd00371">
    <property type="entry name" value="HMA"/>
    <property type="match status" value="1"/>
</dbReference>
<dbReference type="Pfam" id="PF00403">
    <property type="entry name" value="HMA"/>
    <property type="match status" value="1"/>
</dbReference>
<reference evidence="2" key="1">
    <citation type="submission" date="2022-08" db="EMBL/GenBank/DDBJ databases">
        <authorList>
            <person name="Wang H."/>
        </authorList>
    </citation>
    <scope>NUCLEOTIDE SEQUENCE</scope>
    <source>
        <strain evidence="2">PS10</strain>
    </source>
</reference>
<keyword evidence="3" id="KW-1185">Reference proteome</keyword>
<dbReference type="Proteomes" id="UP001173801">
    <property type="component" value="Unassembled WGS sequence"/>
</dbReference>
<evidence type="ECO:0000313" key="2">
    <source>
        <dbReference type="EMBL" id="MDL0088407.1"/>
    </source>
</evidence>
<reference evidence="2" key="2">
    <citation type="journal article" date="2023" name="Microorganisms">
        <title>Isolation and Genomic Characteristics of Cat-Borne Campylobacter felis sp. nov. and Sheep-Borne Campylobacter ovis sp. nov.</title>
        <authorList>
            <person name="Wang H."/>
            <person name="Li Y."/>
            <person name="Gu Y."/>
            <person name="Zhou G."/>
            <person name="Chen X."/>
            <person name="Zhang X."/>
            <person name="Shao Z."/>
            <person name="Zhang J."/>
            <person name="Zhang M."/>
        </authorList>
    </citation>
    <scope>NUCLEOTIDE SEQUENCE</scope>
    <source>
        <strain evidence="2">PS10</strain>
    </source>
</reference>
<gene>
    <name evidence="2" type="ORF">NYG85_03315</name>
</gene>
<dbReference type="InterPro" id="IPR036163">
    <property type="entry name" value="HMA_dom_sf"/>
</dbReference>
<proteinExistence type="predicted"/>
<evidence type="ECO:0000313" key="3">
    <source>
        <dbReference type="Proteomes" id="UP001173801"/>
    </source>
</evidence>
<feature type="domain" description="HMA" evidence="1">
    <location>
        <begin position="17"/>
        <end position="82"/>
    </location>
</feature>
<dbReference type="Gene3D" id="3.30.70.100">
    <property type="match status" value="1"/>
</dbReference>
<sequence>MRKILILALFLAFSFGKDIEIFVQGIHCPLCTSVVRKSLLKVNGVKSARVELKTQTAFVIADDFLDEKDLLEAIKNVGYPGVIKGLK</sequence>
<protein>
    <submittedName>
        <fullName evidence="2">Heavy-metal-associated domain-containing protein</fullName>
    </submittedName>
</protein>
<comment type="caution">
    <text evidence="2">The sequence shown here is derived from an EMBL/GenBank/DDBJ whole genome shotgun (WGS) entry which is preliminary data.</text>
</comment>
<evidence type="ECO:0000259" key="1">
    <source>
        <dbReference type="PROSITE" id="PS50846"/>
    </source>
</evidence>
<organism evidence="2 3">
    <name type="scientific">Campylobacter gastrosuis</name>
    <dbReference type="NCBI Taxonomy" id="2974576"/>
    <lineage>
        <taxon>Bacteria</taxon>
        <taxon>Pseudomonadati</taxon>
        <taxon>Campylobacterota</taxon>
        <taxon>Epsilonproteobacteria</taxon>
        <taxon>Campylobacterales</taxon>
        <taxon>Campylobacteraceae</taxon>
        <taxon>Campylobacter</taxon>
    </lineage>
</organism>
<dbReference type="EMBL" id="JANURM010000002">
    <property type="protein sequence ID" value="MDL0088407.1"/>
    <property type="molecule type" value="Genomic_DNA"/>
</dbReference>
<dbReference type="RefSeq" id="WP_284937055.1">
    <property type="nucleotide sequence ID" value="NZ_JANURM010000002.1"/>
</dbReference>
<dbReference type="SUPFAM" id="SSF55008">
    <property type="entry name" value="HMA, heavy metal-associated domain"/>
    <property type="match status" value="1"/>
</dbReference>
<dbReference type="InterPro" id="IPR006121">
    <property type="entry name" value="HMA_dom"/>
</dbReference>
<name>A0ABT7HNA3_9BACT</name>
<dbReference type="PROSITE" id="PS50846">
    <property type="entry name" value="HMA_2"/>
    <property type="match status" value="1"/>
</dbReference>
<accession>A0ABT7HNA3</accession>